<keyword evidence="3" id="KW-1185">Reference proteome</keyword>
<accession>A0A1I0RF77</accession>
<dbReference type="PROSITE" id="PS50883">
    <property type="entry name" value="EAL"/>
    <property type="match status" value="1"/>
</dbReference>
<dbReference type="Proteomes" id="UP000199701">
    <property type="component" value="Unassembled WGS sequence"/>
</dbReference>
<reference evidence="2 3" key="1">
    <citation type="submission" date="2016-10" db="EMBL/GenBank/DDBJ databases">
        <authorList>
            <person name="de Groot N.N."/>
        </authorList>
    </citation>
    <scope>NUCLEOTIDE SEQUENCE [LARGE SCALE GENOMIC DNA]</scope>
    <source>
        <strain evidence="2 3">DSM 9179</strain>
    </source>
</reference>
<dbReference type="EMBL" id="FOJI01000015">
    <property type="protein sequence ID" value="SEW39497.1"/>
    <property type="molecule type" value="Genomic_DNA"/>
</dbReference>
<dbReference type="Pfam" id="PF00563">
    <property type="entry name" value="EAL"/>
    <property type="match status" value="1"/>
</dbReference>
<dbReference type="SUPFAM" id="SSF141868">
    <property type="entry name" value="EAL domain-like"/>
    <property type="match status" value="1"/>
</dbReference>
<dbReference type="InterPro" id="IPR001633">
    <property type="entry name" value="EAL_dom"/>
</dbReference>
<dbReference type="GO" id="GO:0071111">
    <property type="term" value="F:cyclic-guanylate-specific phosphodiesterase activity"/>
    <property type="evidence" value="ECO:0007669"/>
    <property type="project" value="InterPro"/>
</dbReference>
<dbReference type="PANTHER" id="PTHR33121:SF79">
    <property type="entry name" value="CYCLIC DI-GMP PHOSPHODIESTERASE PDED-RELATED"/>
    <property type="match status" value="1"/>
</dbReference>
<dbReference type="Gene3D" id="3.20.20.450">
    <property type="entry name" value="EAL domain"/>
    <property type="match status" value="1"/>
</dbReference>
<evidence type="ECO:0000313" key="2">
    <source>
        <dbReference type="EMBL" id="SEW39497.1"/>
    </source>
</evidence>
<feature type="domain" description="EAL" evidence="1">
    <location>
        <begin position="1"/>
        <end position="106"/>
    </location>
</feature>
<dbReference type="PANTHER" id="PTHR33121">
    <property type="entry name" value="CYCLIC DI-GMP PHOSPHODIESTERASE PDEF"/>
    <property type="match status" value="1"/>
</dbReference>
<name>A0A1I0RF77_9FIRM</name>
<sequence>MGIQIALDDFGTGYSSLNYLQKLPIDISKIDNSFIDSISYANTSKLMVGSIISLVHEMEISVVAEGVENEQQLEYLKNQNCDFIQEFLWGGLQMSKTYMNYYSIWIIISNIKY</sequence>
<dbReference type="OrthoDB" id="9805474at2"/>
<proteinExistence type="predicted"/>
<dbReference type="CDD" id="cd01948">
    <property type="entry name" value="EAL"/>
    <property type="match status" value="1"/>
</dbReference>
<evidence type="ECO:0000313" key="3">
    <source>
        <dbReference type="Proteomes" id="UP000199701"/>
    </source>
</evidence>
<dbReference type="AlphaFoldDB" id="A0A1I0RF77"/>
<organism evidence="2 3">
    <name type="scientific">[Clostridium] fimetarium</name>
    <dbReference type="NCBI Taxonomy" id="99656"/>
    <lineage>
        <taxon>Bacteria</taxon>
        <taxon>Bacillati</taxon>
        <taxon>Bacillota</taxon>
        <taxon>Clostridia</taxon>
        <taxon>Lachnospirales</taxon>
        <taxon>Lachnospiraceae</taxon>
    </lineage>
</organism>
<gene>
    <name evidence="2" type="ORF">SAMN05421659_11513</name>
</gene>
<dbReference type="InterPro" id="IPR050706">
    <property type="entry name" value="Cyclic-di-GMP_PDE-like"/>
</dbReference>
<dbReference type="STRING" id="99656.SAMN05421659_11513"/>
<dbReference type="InterPro" id="IPR035919">
    <property type="entry name" value="EAL_sf"/>
</dbReference>
<evidence type="ECO:0000259" key="1">
    <source>
        <dbReference type="PROSITE" id="PS50883"/>
    </source>
</evidence>
<protein>
    <submittedName>
        <fullName evidence="2">EAL domain-containing protein</fullName>
    </submittedName>
</protein>